<feature type="transmembrane region" description="Helical" evidence="12">
    <location>
        <begin position="561"/>
        <end position="582"/>
    </location>
</feature>
<evidence type="ECO:0000256" key="11">
    <source>
        <dbReference type="SAM" id="MobiDB-lite"/>
    </source>
</evidence>
<evidence type="ECO:0000256" key="7">
    <source>
        <dbReference type="ARBA" id="ARBA00022989"/>
    </source>
</evidence>
<evidence type="ECO:0000256" key="12">
    <source>
        <dbReference type="SAM" id="Phobius"/>
    </source>
</evidence>
<feature type="transmembrane region" description="Helical" evidence="12">
    <location>
        <begin position="534"/>
        <end position="555"/>
    </location>
</feature>
<name>A0A6A4VY15_AMPAM</name>
<dbReference type="EMBL" id="VIIS01001693">
    <property type="protein sequence ID" value="KAF0294341.1"/>
    <property type="molecule type" value="Genomic_DNA"/>
</dbReference>
<dbReference type="OrthoDB" id="6429739at2759"/>
<protein>
    <submittedName>
        <fullName evidence="13">Proton channel OtopLc</fullName>
    </submittedName>
</protein>
<dbReference type="Pfam" id="PF03189">
    <property type="entry name" value="Otopetrin"/>
    <property type="match status" value="1"/>
</dbReference>
<reference evidence="13 14" key="1">
    <citation type="submission" date="2019-07" db="EMBL/GenBank/DDBJ databases">
        <title>Draft genome assembly of a fouling barnacle, Amphibalanus amphitrite (Darwin, 1854): The first reference genome for Thecostraca.</title>
        <authorList>
            <person name="Kim W."/>
        </authorList>
    </citation>
    <scope>NUCLEOTIDE SEQUENCE [LARGE SCALE GENOMIC DNA]</scope>
    <source>
        <strain evidence="13">SNU_AA5</strain>
        <tissue evidence="13">Soma without cirri and trophi</tissue>
    </source>
</reference>
<feature type="transmembrane region" description="Helical" evidence="12">
    <location>
        <begin position="458"/>
        <end position="478"/>
    </location>
</feature>
<keyword evidence="4" id="KW-1003">Cell membrane</keyword>
<feature type="transmembrane region" description="Helical" evidence="12">
    <location>
        <begin position="170"/>
        <end position="189"/>
    </location>
</feature>
<evidence type="ECO:0000256" key="10">
    <source>
        <dbReference type="ARBA" id="ARBA00023303"/>
    </source>
</evidence>
<keyword evidence="10" id="KW-0407">Ion channel</keyword>
<feature type="transmembrane region" description="Helical" evidence="12">
    <location>
        <begin position="20"/>
        <end position="42"/>
    </location>
</feature>
<proteinExistence type="inferred from homology"/>
<evidence type="ECO:0000313" key="14">
    <source>
        <dbReference type="Proteomes" id="UP000440578"/>
    </source>
</evidence>
<evidence type="ECO:0000256" key="2">
    <source>
        <dbReference type="ARBA" id="ARBA00006513"/>
    </source>
</evidence>
<dbReference type="Proteomes" id="UP000440578">
    <property type="component" value="Unassembled WGS sequence"/>
</dbReference>
<feature type="transmembrane region" description="Helical" evidence="12">
    <location>
        <begin position="209"/>
        <end position="227"/>
    </location>
</feature>
<keyword evidence="7 12" id="KW-1133">Transmembrane helix</keyword>
<dbReference type="PANTHER" id="PTHR21522:SF62">
    <property type="entry name" value="OTOPETRIN-LIKE A, ISOFORM C"/>
    <property type="match status" value="1"/>
</dbReference>
<evidence type="ECO:0000256" key="9">
    <source>
        <dbReference type="ARBA" id="ARBA00023136"/>
    </source>
</evidence>
<keyword evidence="8" id="KW-0406">Ion transport</keyword>
<keyword evidence="5 12" id="KW-0812">Transmembrane</keyword>
<comment type="caution">
    <text evidence="13">The sequence shown here is derived from an EMBL/GenBank/DDBJ whole genome shotgun (WGS) entry which is preliminary data.</text>
</comment>
<evidence type="ECO:0000256" key="1">
    <source>
        <dbReference type="ARBA" id="ARBA00004651"/>
    </source>
</evidence>
<gene>
    <name evidence="13" type="ORF">FJT64_007978</name>
</gene>
<feature type="region of interest" description="Disordered" evidence="11">
    <location>
        <begin position="82"/>
        <end position="150"/>
    </location>
</feature>
<dbReference type="PANTHER" id="PTHR21522">
    <property type="entry name" value="PROTON CHANNEL OTOP"/>
    <property type="match status" value="1"/>
</dbReference>
<feature type="transmembrane region" description="Helical" evidence="12">
    <location>
        <begin position="603"/>
        <end position="620"/>
    </location>
</feature>
<dbReference type="GO" id="GO:0015252">
    <property type="term" value="F:proton channel activity"/>
    <property type="evidence" value="ECO:0007669"/>
    <property type="project" value="InterPro"/>
</dbReference>
<keyword evidence="6" id="KW-0375">Hydrogen ion transport</keyword>
<evidence type="ECO:0000256" key="3">
    <source>
        <dbReference type="ARBA" id="ARBA00022448"/>
    </source>
</evidence>
<dbReference type="InterPro" id="IPR004878">
    <property type="entry name" value="Otopetrin"/>
</dbReference>
<evidence type="ECO:0000256" key="8">
    <source>
        <dbReference type="ARBA" id="ARBA00023065"/>
    </source>
</evidence>
<organism evidence="13 14">
    <name type="scientific">Amphibalanus amphitrite</name>
    <name type="common">Striped barnacle</name>
    <name type="synonym">Balanus amphitrite</name>
    <dbReference type="NCBI Taxonomy" id="1232801"/>
    <lineage>
        <taxon>Eukaryota</taxon>
        <taxon>Metazoa</taxon>
        <taxon>Ecdysozoa</taxon>
        <taxon>Arthropoda</taxon>
        <taxon>Crustacea</taxon>
        <taxon>Multicrustacea</taxon>
        <taxon>Cirripedia</taxon>
        <taxon>Thoracica</taxon>
        <taxon>Thoracicalcarea</taxon>
        <taxon>Balanomorpha</taxon>
        <taxon>Balanoidea</taxon>
        <taxon>Balanidae</taxon>
        <taxon>Amphibalaninae</taxon>
        <taxon>Amphibalanus</taxon>
    </lineage>
</organism>
<keyword evidence="14" id="KW-1185">Reference proteome</keyword>
<comment type="similarity">
    <text evidence="2">Belongs to the otopetrin family.</text>
</comment>
<feature type="transmembrane region" description="Helical" evidence="12">
    <location>
        <begin position="54"/>
        <end position="74"/>
    </location>
</feature>
<sequence>MGLVQGPIFNMERPTACFRILSLVYAKLLVVVCIAFLISEIITDSVPLYFYEAFFTYLYGVSILFLLYVLVYLLHESSTKVGKQQEGSGCCGKGSSCCGRASRRRGLRSGSYQVNPSGDPGSAKKAKPPADVNLNDGAGGGGGGSPERLTRECRPYKTKTSDNEHSHGGFFLRIGAIAFGLGTMVYNGLELGTFFEIPEDSECWQILMAVNPCLQATFTFMQMYFIFMNSRLNIHKFKVVARCGLMHVVATNVCVWLRTVVRESLRVYTDHSRATGGRRTEDFLILDPVRRLGRRLLQYSDYDSDSDSADYGSGVLVNDSALDALLGAGSVASVSPTEAQDGTTMSPIELVQSVWSRPTQPPLTDVLGTTDGDPVAAADNFTCGRVNIMGAIVRDASPYLFPLMIEYSLIGAAVLYIMWQNIGRCPRYLEEDDIPDHVSVTSRKAHTKVDCIGASKGLFCGLLVLVAAIICLVLYFVLIEREEYEKMAIFLADTSHAGILFLMLLATLVGFIRNRKLKFAQDKPDELDAILQRVSGFGLFLYSVFCVISAALSPLPHVPNLLVLITSSLVILQVLFQLLYVADVSKRAVYLPEHDLSKPGRQVVTFLLLCNIALWVVYTFEIRKVEADPVQLNFYGPLHWAVLLRVTLPLAIFHRFHSAVVLAEVWKSSYKARAD</sequence>
<evidence type="ECO:0000256" key="4">
    <source>
        <dbReference type="ARBA" id="ARBA00022475"/>
    </source>
</evidence>
<evidence type="ECO:0000313" key="13">
    <source>
        <dbReference type="EMBL" id="KAF0294341.1"/>
    </source>
</evidence>
<keyword evidence="9 12" id="KW-0472">Membrane</keyword>
<comment type="subcellular location">
    <subcellularLocation>
        <location evidence="1">Cell membrane</location>
        <topology evidence="1">Multi-pass membrane protein</topology>
    </subcellularLocation>
</comment>
<evidence type="ECO:0000256" key="5">
    <source>
        <dbReference type="ARBA" id="ARBA00022692"/>
    </source>
</evidence>
<dbReference type="GO" id="GO:0005886">
    <property type="term" value="C:plasma membrane"/>
    <property type="evidence" value="ECO:0007669"/>
    <property type="project" value="UniProtKB-SubCell"/>
</dbReference>
<dbReference type="AlphaFoldDB" id="A0A6A4VY15"/>
<accession>A0A6A4VY15</accession>
<evidence type="ECO:0000256" key="6">
    <source>
        <dbReference type="ARBA" id="ARBA00022781"/>
    </source>
</evidence>
<keyword evidence="3" id="KW-0813">Transport</keyword>
<feature type="transmembrane region" description="Helical" evidence="12">
    <location>
        <begin position="490"/>
        <end position="513"/>
    </location>
</feature>
<feature type="transmembrane region" description="Helical" evidence="12">
    <location>
        <begin position="640"/>
        <end position="663"/>
    </location>
</feature>